<feature type="region of interest" description="Disordered" evidence="2">
    <location>
        <begin position="154"/>
        <end position="176"/>
    </location>
</feature>
<sequence>MDGIALVTGNSGKAREYAGLLGVEVTRISLDLAEIQSLDVAEVVRQKAADAYARVLSDERRTELAPLADRGRLLGELLLAPDSERVQLVSHARTVGLPVDGWHQVLRFELSSSLDSNTVTADQVDAISAAMLHAVRSEVDAKWHSTRIGGEPLLVHSVDSDPGPSAARTASLAAGT</sequence>
<evidence type="ECO:0000313" key="4">
    <source>
        <dbReference type="Proteomes" id="UP001597045"/>
    </source>
</evidence>
<evidence type="ECO:0000256" key="2">
    <source>
        <dbReference type="SAM" id="MobiDB-lite"/>
    </source>
</evidence>
<reference evidence="4" key="1">
    <citation type="journal article" date="2019" name="Int. J. Syst. Evol. Microbiol.">
        <title>The Global Catalogue of Microorganisms (GCM) 10K type strain sequencing project: providing services to taxonomists for standard genome sequencing and annotation.</title>
        <authorList>
            <consortium name="The Broad Institute Genomics Platform"/>
            <consortium name="The Broad Institute Genome Sequencing Center for Infectious Disease"/>
            <person name="Wu L."/>
            <person name="Ma J."/>
        </authorList>
    </citation>
    <scope>NUCLEOTIDE SEQUENCE [LARGE SCALE GENOMIC DNA]</scope>
    <source>
        <strain evidence="4">JCM 31486</strain>
    </source>
</reference>
<dbReference type="InterPro" id="IPR029001">
    <property type="entry name" value="ITPase-like_fam"/>
</dbReference>
<dbReference type="EMBL" id="JBHTIS010002029">
    <property type="protein sequence ID" value="MFD1049185.1"/>
    <property type="molecule type" value="Genomic_DNA"/>
</dbReference>
<gene>
    <name evidence="3" type="ORF">ACFQ1S_28440</name>
</gene>
<evidence type="ECO:0000313" key="3">
    <source>
        <dbReference type="EMBL" id="MFD1049185.1"/>
    </source>
</evidence>
<dbReference type="SUPFAM" id="SSF52972">
    <property type="entry name" value="ITPase-like"/>
    <property type="match status" value="1"/>
</dbReference>
<dbReference type="Gene3D" id="3.90.950.10">
    <property type="match status" value="1"/>
</dbReference>
<keyword evidence="4" id="KW-1185">Reference proteome</keyword>
<accession>A0ABW3MEX4</accession>
<dbReference type="Proteomes" id="UP001597045">
    <property type="component" value="Unassembled WGS sequence"/>
</dbReference>
<protein>
    <recommendedName>
        <fullName evidence="5">Non-canonical purine NTP pyrophosphatase</fullName>
    </recommendedName>
</protein>
<name>A0ABW3MEX4_9PSEU</name>
<keyword evidence="1" id="KW-0378">Hydrolase</keyword>
<evidence type="ECO:0008006" key="5">
    <source>
        <dbReference type="Google" id="ProtNLM"/>
    </source>
</evidence>
<evidence type="ECO:0000256" key="1">
    <source>
        <dbReference type="ARBA" id="ARBA00022801"/>
    </source>
</evidence>
<organism evidence="3 4">
    <name type="scientific">Kibdelosporangium lantanae</name>
    <dbReference type="NCBI Taxonomy" id="1497396"/>
    <lineage>
        <taxon>Bacteria</taxon>
        <taxon>Bacillati</taxon>
        <taxon>Actinomycetota</taxon>
        <taxon>Actinomycetes</taxon>
        <taxon>Pseudonocardiales</taxon>
        <taxon>Pseudonocardiaceae</taxon>
        <taxon>Kibdelosporangium</taxon>
    </lineage>
</organism>
<proteinExistence type="predicted"/>
<feature type="non-terminal residue" evidence="3">
    <location>
        <position position="176"/>
    </location>
</feature>
<comment type="caution">
    <text evidence="3">The sequence shown here is derived from an EMBL/GenBank/DDBJ whole genome shotgun (WGS) entry which is preliminary data.</text>
</comment>